<sequence>MRHLDSQAPNNSIHFVGGPFIGQGFVTSHISKSLRGSPTKIGQTTLPQIHDIYRADHVRISQSIPFDYGRP</sequence>
<reference evidence="1 2" key="1">
    <citation type="journal article" date="2024" name="Plant J.">
        <title>Genome sequences and population genomics reveal climatic adaptation and genomic divergence between two closely related sweetgum species.</title>
        <authorList>
            <person name="Xu W.Q."/>
            <person name="Ren C.Q."/>
            <person name="Zhang X.Y."/>
            <person name="Comes H.P."/>
            <person name="Liu X.H."/>
            <person name="Li Y.G."/>
            <person name="Kettle C.J."/>
            <person name="Jalonen R."/>
            <person name="Gaisberger H."/>
            <person name="Ma Y.Z."/>
            <person name="Qiu Y.X."/>
        </authorList>
    </citation>
    <scope>NUCLEOTIDE SEQUENCE [LARGE SCALE GENOMIC DNA]</scope>
    <source>
        <strain evidence="1">Hangzhou</strain>
    </source>
</reference>
<organism evidence="1 2">
    <name type="scientific">Liquidambar formosana</name>
    <name type="common">Formosan gum</name>
    <dbReference type="NCBI Taxonomy" id="63359"/>
    <lineage>
        <taxon>Eukaryota</taxon>
        <taxon>Viridiplantae</taxon>
        <taxon>Streptophyta</taxon>
        <taxon>Embryophyta</taxon>
        <taxon>Tracheophyta</taxon>
        <taxon>Spermatophyta</taxon>
        <taxon>Magnoliopsida</taxon>
        <taxon>eudicotyledons</taxon>
        <taxon>Gunneridae</taxon>
        <taxon>Pentapetalae</taxon>
        <taxon>Saxifragales</taxon>
        <taxon>Altingiaceae</taxon>
        <taxon>Liquidambar</taxon>
    </lineage>
</organism>
<dbReference type="AlphaFoldDB" id="A0AAP0N7P7"/>
<dbReference type="EMBL" id="JBBPBK010000095">
    <property type="protein sequence ID" value="KAK9266645.1"/>
    <property type="molecule type" value="Genomic_DNA"/>
</dbReference>
<evidence type="ECO:0000313" key="1">
    <source>
        <dbReference type="EMBL" id="KAK9266645.1"/>
    </source>
</evidence>
<evidence type="ECO:0000313" key="2">
    <source>
        <dbReference type="Proteomes" id="UP001415857"/>
    </source>
</evidence>
<keyword evidence="2" id="KW-1185">Reference proteome</keyword>
<accession>A0AAP0N7P7</accession>
<name>A0AAP0N7P7_LIQFO</name>
<proteinExistence type="predicted"/>
<gene>
    <name evidence="1" type="ORF">L1049_012541</name>
</gene>
<protein>
    <submittedName>
        <fullName evidence="1">Uncharacterized protein</fullName>
    </submittedName>
</protein>
<dbReference type="Proteomes" id="UP001415857">
    <property type="component" value="Unassembled WGS sequence"/>
</dbReference>
<comment type="caution">
    <text evidence="1">The sequence shown here is derived from an EMBL/GenBank/DDBJ whole genome shotgun (WGS) entry which is preliminary data.</text>
</comment>